<evidence type="ECO:0000313" key="3">
    <source>
        <dbReference type="Proteomes" id="UP001162162"/>
    </source>
</evidence>
<dbReference type="GO" id="GO:0042157">
    <property type="term" value="P:lipoprotein metabolic process"/>
    <property type="evidence" value="ECO:0007669"/>
    <property type="project" value="InterPro"/>
</dbReference>
<sequence length="339" mass="37634">METESNSKYSDFEILLKQYIEKLDKVIEKLDGLLDTIESHHHYCNIAKTAATTVSSTGVVIVIGSVLFSPFTAGSTLAMGAGGAVMSLTGSLSNVITDYVDYKTSSMIMSDIETILKSREDFDENLKKQLNNFEMVIEKLTESGVDKDSAILVAVKGIATGCIDLTNEPNMRLMNTLSTVVKLHHIEGAALETLPIIGKTMHISEKSYQFIYNFFGLTGHTGAAVFKTIGRISSVVSVAFTLVDIAFLIKDWSSEHPTIELVMEAKRKLKEEKEILGIFLEVFDASRGNTESVLHKVIKEIEYIEDNKSDLNIDENNESDFDENIENDFVIVSKEEESF</sequence>
<dbReference type="Pfam" id="PF05461">
    <property type="entry name" value="ApoL"/>
    <property type="match status" value="1"/>
</dbReference>
<dbReference type="GO" id="GO:0016020">
    <property type="term" value="C:membrane"/>
    <property type="evidence" value="ECO:0007669"/>
    <property type="project" value="TreeGrafter"/>
</dbReference>
<dbReference type="PANTHER" id="PTHR14096:SF28">
    <property type="entry name" value="APOLIPOPROTEIN L, 1-RELATED"/>
    <property type="match status" value="1"/>
</dbReference>
<evidence type="ECO:0000256" key="1">
    <source>
        <dbReference type="ARBA" id="ARBA00010090"/>
    </source>
</evidence>
<dbReference type="InterPro" id="IPR008405">
    <property type="entry name" value="ApoL"/>
</dbReference>
<comment type="similarity">
    <text evidence="1">Belongs to the apolipoprotein L family.</text>
</comment>
<comment type="caution">
    <text evidence="2">The sequence shown here is derived from an EMBL/GenBank/DDBJ whole genome shotgun (WGS) entry which is preliminary data.</text>
</comment>
<accession>A0AAV8YDQ6</accession>
<reference evidence="2" key="1">
    <citation type="journal article" date="2023" name="Insect Mol. Biol.">
        <title>Genome sequencing provides insights into the evolution of gene families encoding plant cell wall-degrading enzymes in longhorned beetles.</title>
        <authorList>
            <person name="Shin N.R."/>
            <person name="Okamura Y."/>
            <person name="Kirsch R."/>
            <person name="Pauchet Y."/>
        </authorList>
    </citation>
    <scope>NUCLEOTIDE SEQUENCE</scope>
    <source>
        <strain evidence="2">AMC_N1</strain>
    </source>
</reference>
<name>A0AAV8YDQ6_9CUCU</name>
<gene>
    <name evidence="2" type="ORF">NQ318_000534</name>
</gene>
<dbReference type="GO" id="GO:0006869">
    <property type="term" value="P:lipid transport"/>
    <property type="evidence" value="ECO:0007669"/>
    <property type="project" value="InterPro"/>
</dbReference>
<dbReference type="EMBL" id="JAPWTK010000109">
    <property type="protein sequence ID" value="KAJ8949835.1"/>
    <property type="molecule type" value="Genomic_DNA"/>
</dbReference>
<dbReference type="GO" id="GO:0008289">
    <property type="term" value="F:lipid binding"/>
    <property type="evidence" value="ECO:0007669"/>
    <property type="project" value="InterPro"/>
</dbReference>
<evidence type="ECO:0008006" key="4">
    <source>
        <dbReference type="Google" id="ProtNLM"/>
    </source>
</evidence>
<organism evidence="2 3">
    <name type="scientific">Aromia moschata</name>
    <dbReference type="NCBI Taxonomy" id="1265417"/>
    <lineage>
        <taxon>Eukaryota</taxon>
        <taxon>Metazoa</taxon>
        <taxon>Ecdysozoa</taxon>
        <taxon>Arthropoda</taxon>
        <taxon>Hexapoda</taxon>
        <taxon>Insecta</taxon>
        <taxon>Pterygota</taxon>
        <taxon>Neoptera</taxon>
        <taxon>Endopterygota</taxon>
        <taxon>Coleoptera</taxon>
        <taxon>Polyphaga</taxon>
        <taxon>Cucujiformia</taxon>
        <taxon>Chrysomeloidea</taxon>
        <taxon>Cerambycidae</taxon>
        <taxon>Cerambycinae</taxon>
        <taxon>Callichromatini</taxon>
        <taxon>Aromia</taxon>
    </lineage>
</organism>
<dbReference type="GO" id="GO:0005576">
    <property type="term" value="C:extracellular region"/>
    <property type="evidence" value="ECO:0007669"/>
    <property type="project" value="InterPro"/>
</dbReference>
<proteinExistence type="inferred from homology"/>
<dbReference type="AlphaFoldDB" id="A0AAV8YDQ6"/>
<keyword evidence="3" id="KW-1185">Reference proteome</keyword>
<dbReference type="Proteomes" id="UP001162162">
    <property type="component" value="Unassembled WGS sequence"/>
</dbReference>
<dbReference type="PANTHER" id="PTHR14096">
    <property type="entry name" value="APOLIPOPROTEIN L"/>
    <property type="match status" value="1"/>
</dbReference>
<evidence type="ECO:0000313" key="2">
    <source>
        <dbReference type="EMBL" id="KAJ8949835.1"/>
    </source>
</evidence>
<protein>
    <recommendedName>
        <fullName evidence="4">Apolipoprotein L3</fullName>
    </recommendedName>
</protein>